<dbReference type="Proteomes" id="UP000559256">
    <property type="component" value="Unassembled WGS sequence"/>
</dbReference>
<name>A0A8H5G8H4_9AGAR</name>
<comment type="caution">
    <text evidence="2">The sequence shown here is derived from an EMBL/GenBank/DDBJ whole genome shotgun (WGS) entry which is preliminary data.</text>
</comment>
<dbReference type="EMBL" id="JAACJM010000044">
    <property type="protein sequence ID" value="KAF5360196.1"/>
    <property type="molecule type" value="Genomic_DNA"/>
</dbReference>
<protein>
    <submittedName>
        <fullName evidence="2">Uncharacterized protein</fullName>
    </submittedName>
</protein>
<proteinExistence type="predicted"/>
<accession>A0A8H5G8H4</accession>
<keyword evidence="1" id="KW-1133">Transmembrane helix</keyword>
<evidence type="ECO:0000256" key="1">
    <source>
        <dbReference type="SAM" id="Phobius"/>
    </source>
</evidence>
<keyword evidence="1" id="KW-0472">Membrane</keyword>
<organism evidence="2 3">
    <name type="scientific">Tetrapyrgos nigripes</name>
    <dbReference type="NCBI Taxonomy" id="182062"/>
    <lineage>
        <taxon>Eukaryota</taxon>
        <taxon>Fungi</taxon>
        <taxon>Dikarya</taxon>
        <taxon>Basidiomycota</taxon>
        <taxon>Agaricomycotina</taxon>
        <taxon>Agaricomycetes</taxon>
        <taxon>Agaricomycetidae</taxon>
        <taxon>Agaricales</taxon>
        <taxon>Marasmiineae</taxon>
        <taxon>Marasmiaceae</taxon>
        <taxon>Tetrapyrgos</taxon>
    </lineage>
</organism>
<dbReference type="AlphaFoldDB" id="A0A8H5G8H4"/>
<feature type="transmembrane region" description="Helical" evidence="1">
    <location>
        <begin position="69"/>
        <end position="93"/>
    </location>
</feature>
<reference evidence="2 3" key="1">
    <citation type="journal article" date="2020" name="ISME J.">
        <title>Uncovering the hidden diversity of litter-decomposition mechanisms in mushroom-forming fungi.</title>
        <authorList>
            <person name="Floudas D."/>
            <person name="Bentzer J."/>
            <person name="Ahren D."/>
            <person name="Johansson T."/>
            <person name="Persson P."/>
            <person name="Tunlid A."/>
        </authorList>
    </citation>
    <scope>NUCLEOTIDE SEQUENCE [LARGE SCALE GENOMIC DNA]</scope>
    <source>
        <strain evidence="2 3">CBS 291.85</strain>
    </source>
</reference>
<sequence>MGTGIQTPASTRSFSHLRPHSFHIFSTPVGFTCTSSKVLLVATSTSTSSISPTIPVPVPMLVHVDSHSFFFPSTLGLFAFFSFYFTWASSFFYPASFPSLFPSQQLQLSNSSVNNSPTKSPFTPRLAFTFAQSQHGHGTGADEPLEWEWIKRVDLEEVRRFTEREHS</sequence>
<evidence type="ECO:0000313" key="3">
    <source>
        <dbReference type="Proteomes" id="UP000559256"/>
    </source>
</evidence>
<keyword evidence="1" id="KW-0812">Transmembrane</keyword>
<gene>
    <name evidence="2" type="ORF">D9758_011377</name>
</gene>
<evidence type="ECO:0000313" key="2">
    <source>
        <dbReference type="EMBL" id="KAF5360196.1"/>
    </source>
</evidence>
<keyword evidence="3" id="KW-1185">Reference proteome</keyword>